<accession>A0A0A8K5M0</accession>
<evidence type="ECO:0000313" key="4">
    <source>
        <dbReference type="EMBL" id="BAQ18243.1"/>
    </source>
</evidence>
<dbReference type="EMBL" id="AP014648">
    <property type="protein sequence ID" value="BAQ18243.1"/>
    <property type="molecule type" value="Genomic_DNA"/>
</dbReference>
<keyword evidence="2 4" id="KW-0808">Transferase</keyword>
<dbReference type="OrthoDB" id="5291101at2"/>
<sequence>MRELISVCMPVYNRADQVLEAAYSILNQDYSSLELIIVDDGSTDETAEVVSSIKDSRVRLIRLNQNQGNIACRNVAFKAALGDFIAIMDSDDVACPWRLSMQASTLKRGFDICGGYSLRAPTLHSHGSVWRTPRHQIGLKRVALFGSPFANSSAMITRSFLERTNFRYDPTSFPAADYAAWSAAVFNPDVSVAVVDKVVLLLRKHGNTISATHEDAQALAAAKIREGLLRKLGINDGYLIDLHNKIAERRTDHMGTSEYRALADLYFERLPQTGDTAFKGSEAERYFEGHLSKIAHAKPTSWRRAPAHIPDVSVIVAAYNVAPFLNECLCSALRQEDVSVEVIVVNDGSTDDTECVCESITDSRLKLISQPNQGLSVARNTGTSAANGRYVYFLDGDDFIEPNALSIMVAKADSTNVDVVVAGHSTVDSSGEVEVRFGPEKDSLHKNSILHAYVERCFGAPACNKLIKACLAKRLPFKPGILHEDELFCPSLFSEARSVAVLATNTYWYRQRPGSITEQVTPKHLEDWCVILFDSMNLIRSRNINGKERRAFMKRLRRLVSAARRKLYALDNPDKELVKRVQNVCAEANALILGERVNSQFATSRQIREANEKKAVEPPADIPPKTALTAETAIKPRSLLGLLRRKRLAAVPSQ</sequence>
<evidence type="ECO:0000259" key="3">
    <source>
        <dbReference type="Pfam" id="PF00535"/>
    </source>
</evidence>
<dbReference type="InterPro" id="IPR029044">
    <property type="entry name" value="Nucleotide-diphossugar_trans"/>
</dbReference>
<evidence type="ECO:0000256" key="2">
    <source>
        <dbReference type="ARBA" id="ARBA00022679"/>
    </source>
</evidence>
<dbReference type="Gene3D" id="3.90.550.10">
    <property type="entry name" value="Spore Coat Polysaccharide Biosynthesis Protein SpsA, Chain A"/>
    <property type="match status" value="2"/>
</dbReference>
<evidence type="ECO:0000313" key="5">
    <source>
        <dbReference type="Proteomes" id="UP000031643"/>
    </source>
</evidence>
<dbReference type="Pfam" id="PF00535">
    <property type="entry name" value="Glycos_transf_2"/>
    <property type="match status" value="2"/>
</dbReference>
<dbReference type="Proteomes" id="UP000031643">
    <property type="component" value="Chromosome"/>
</dbReference>
<dbReference type="InterPro" id="IPR001173">
    <property type="entry name" value="Glyco_trans_2-like"/>
</dbReference>
<evidence type="ECO:0000256" key="1">
    <source>
        <dbReference type="ARBA" id="ARBA00022676"/>
    </source>
</evidence>
<proteinExistence type="predicted"/>
<dbReference type="KEGG" id="mcg:GL4_2809"/>
<keyword evidence="5" id="KW-1185">Reference proteome</keyword>
<dbReference type="AlphaFoldDB" id="A0A0A8K5M0"/>
<dbReference type="RefSeq" id="WP_082025673.1">
    <property type="nucleotide sequence ID" value="NZ_AP014648.1"/>
</dbReference>
<protein>
    <submittedName>
        <fullName evidence="4">Glycosyltransferase</fullName>
    </submittedName>
</protein>
<keyword evidence="1" id="KW-0328">Glycosyltransferase</keyword>
<dbReference type="STRING" id="1384459.GL4_2809"/>
<dbReference type="CDD" id="cd00761">
    <property type="entry name" value="Glyco_tranf_GTA_type"/>
    <property type="match status" value="2"/>
</dbReference>
<dbReference type="HOGENOM" id="CLU_419093_0_0_5"/>
<dbReference type="GO" id="GO:0016758">
    <property type="term" value="F:hexosyltransferase activity"/>
    <property type="evidence" value="ECO:0007669"/>
    <property type="project" value="UniProtKB-ARBA"/>
</dbReference>
<gene>
    <name evidence="4" type="ORF">GL4_2809</name>
</gene>
<feature type="domain" description="Glycosyltransferase 2-like" evidence="3">
    <location>
        <begin position="6"/>
        <end position="113"/>
    </location>
</feature>
<dbReference type="PANTHER" id="PTHR22916">
    <property type="entry name" value="GLYCOSYLTRANSFERASE"/>
    <property type="match status" value="1"/>
</dbReference>
<dbReference type="SUPFAM" id="SSF53448">
    <property type="entry name" value="Nucleotide-diphospho-sugar transferases"/>
    <property type="match status" value="2"/>
</dbReference>
<name>A0A0A8K5M0_9HYPH</name>
<feature type="domain" description="Glycosyltransferase 2-like" evidence="3">
    <location>
        <begin position="313"/>
        <end position="426"/>
    </location>
</feature>
<reference evidence="4 5" key="1">
    <citation type="submission" date="2014-09" db="EMBL/GenBank/DDBJ databases">
        <title>Genome sequencing of Methyloceanibacter caenitepidi Gela4.</title>
        <authorList>
            <person name="Takeuchi M."/>
            <person name="Susumu S."/>
            <person name="Kamagata Y."/>
            <person name="Oshima K."/>
            <person name="Hattori M."/>
            <person name="Iwasaki W."/>
        </authorList>
    </citation>
    <scope>NUCLEOTIDE SEQUENCE [LARGE SCALE GENOMIC DNA]</scope>
    <source>
        <strain evidence="4 5">Gela4</strain>
    </source>
</reference>
<dbReference type="PANTHER" id="PTHR22916:SF51">
    <property type="entry name" value="GLYCOSYLTRANSFERASE EPSH-RELATED"/>
    <property type="match status" value="1"/>
</dbReference>
<organism evidence="4 5">
    <name type="scientific">Methyloceanibacter caenitepidi</name>
    <dbReference type="NCBI Taxonomy" id="1384459"/>
    <lineage>
        <taxon>Bacteria</taxon>
        <taxon>Pseudomonadati</taxon>
        <taxon>Pseudomonadota</taxon>
        <taxon>Alphaproteobacteria</taxon>
        <taxon>Hyphomicrobiales</taxon>
        <taxon>Hyphomicrobiaceae</taxon>
        <taxon>Methyloceanibacter</taxon>
    </lineage>
</organism>